<evidence type="ECO:0000313" key="3">
    <source>
        <dbReference type="Proteomes" id="UP000576082"/>
    </source>
</evidence>
<organism evidence="2 3">
    <name type="scientific">Flammeovirga aprica JL-4</name>
    <dbReference type="NCBI Taxonomy" id="694437"/>
    <lineage>
        <taxon>Bacteria</taxon>
        <taxon>Pseudomonadati</taxon>
        <taxon>Bacteroidota</taxon>
        <taxon>Cytophagia</taxon>
        <taxon>Cytophagales</taxon>
        <taxon>Flammeovirgaceae</taxon>
        <taxon>Flammeovirga</taxon>
    </lineage>
</organism>
<dbReference type="RefSeq" id="WP_062618492.1">
    <property type="nucleotide sequence ID" value="NZ_JABANE010000028.1"/>
</dbReference>
<protein>
    <recommendedName>
        <fullName evidence="4">Tetratricopeptide repeat protein</fullName>
    </recommendedName>
</protein>
<keyword evidence="3" id="KW-1185">Reference proteome</keyword>
<dbReference type="EMBL" id="JABANE010000028">
    <property type="protein sequence ID" value="NME68750.1"/>
    <property type="molecule type" value="Genomic_DNA"/>
</dbReference>
<evidence type="ECO:0000256" key="1">
    <source>
        <dbReference type="SAM" id="SignalP"/>
    </source>
</evidence>
<dbReference type="Proteomes" id="UP000576082">
    <property type="component" value="Unassembled WGS sequence"/>
</dbReference>
<evidence type="ECO:0000313" key="2">
    <source>
        <dbReference type="EMBL" id="NME68750.1"/>
    </source>
</evidence>
<name>A0A7X9P3K3_9BACT</name>
<accession>A0A7X9P3K3</accession>
<feature type="chain" id="PRO_5030798517" description="Tetratricopeptide repeat protein" evidence="1">
    <location>
        <begin position="24"/>
        <end position="132"/>
    </location>
</feature>
<comment type="caution">
    <text evidence="2">The sequence shown here is derived from an EMBL/GenBank/DDBJ whole genome shotgun (WGS) entry which is preliminary data.</text>
</comment>
<feature type="signal peptide" evidence="1">
    <location>
        <begin position="1"/>
        <end position="23"/>
    </location>
</feature>
<sequence>MKSLKQLLVIALVSIISVSASFANPTDNEDNEITKLRAAVENATATDWAVYSDAAERCIELKANLSEAYVWIEKSIAINENAENLEIKGDYLALNGAKDMAIEAYNKAILAGMLAGDDVAKVQKKVLKMSRR</sequence>
<evidence type="ECO:0008006" key="4">
    <source>
        <dbReference type="Google" id="ProtNLM"/>
    </source>
</evidence>
<gene>
    <name evidence="2" type="ORF">HHU12_12330</name>
</gene>
<proteinExistence type="predicted"/>
<keyword evidence="1" id="KW-0732">Signal</keyword>
<reference evidence="2 3" key="1">
    <citation type="submission" date="2020-04" db="EMBL/GenBank/DDBJ databases">
        <title>Flammeovirga sp. SR4, a novel species isolated from seawater.</title>
        <authorList>
            <person name="Wang X."/>
        </authorList>
    </citation>
    <scope>NUCLEOTIDE SEQUENCE [LARGE SCALE GENOMIC DNA]</scope>
    <source>
        <strain evidence="2 3">ATCC 23126</strain>
    </source>
</reference>
<dbReference type="AlphaFoldDB" id="A0A7X9P3K3"/>